<dbReference type="PANTHER" id="PTHR34724:SF2">
    <property type="entry name" value="OS12G0596101 PROTEIN"/>
    <property type="match status" value="1"/>
</dbReference>
<dbReference type="OrthoDB" id="88410at2759"/>
<reference evidence="4" key="1">
    <citation type="journal article" date="2017" name="Genome Announc.">
        <title>Genome sequences of Cyberlindnera fabianii 65, Pichia kudriavzevii 129, and Saccharomyces cerevisiae 131 isolated from fermented masau fruits in Zimbabwe.</title>
        <authorList>
            <person name="van Rijswijck I.M.H."/>
            <person name="Derks M.F.L."/>
            <person name="Abee T."/>
            <person name="de Ridder D."/>
            <person name="Smid E.J."/>
        </authorList>
    </citation>
    <scope>NUCLEOTIDE SEQUENCE [LARGE SCALE GENOMIC DNA]</scope>
    <source>
        <strain evidence="4">129</strain>
    </source>
</reference>
<reference evidence="2 5" key="3">
    <citation type="submission" date="2018-06" db="EMBL/GenBank/DDBJ databases">
        <title>Population genomics shows no distinction between pathogenic Candida krusei and environmental Pichia kudriavzevii: One species, four names.</title>
        <authorList>
            <person name="Douglass A.P."/>
            <person name="Offei B."/>
            <person name="Braun-Galleani S."/>
            <person name="Coughlan A.Y."/>
            <person name="Martos A."/>
            <person name="Ortiz-Merino R.A."/>
            <person name="Byrne K.P."/>
            <person name="Wolfe K.H."/>
        </authorList>
    </citation>
    <scope>NUCLEOTIDE SEQUENCE [LARGE SCALE GENOMIC DNA]</scope>
    <source>
        <strain evidence="2 5">CBS573</strain>
    </source>
</reference>
<dbReference type="EMBL" id="CP028777">
    <property type="protein sequence ID" value="AWU78298.1"/>
    <property type="molecule type" value="Genomic_DNA"/>
</dbReference>
<dbReference type="STRING" id="4909.A0A1V2LVW4"/>
<dbReference type="EMBL" id="MQVM01000001">
    <property type="protein sequence ID" value="ONH77876.1"/>
    <property type="molecule type" value="Genomic_DNA"/>
</dbReference>
<keyword evidence="5" id="KW-1185">Reference proteome</keyword>
<gene>
    <name evidence="3" type="ORF">BOH78_0019</name>
    <name evidence="2" type="ORF">C5L36_0E03555</name>
</gene>
<evidence type="ECO:0000256" key="1">
    <source>
        <dbReference type="SAM" id="MobiDB-lite"/>
    </source>
</evidence>
<dbReference type="AlphaFoldDB" id="A0A1V2LVW4"/>
<dbReference type="VEuPathDB" id="FungiDB:C5L36_0E03555"/>
<sequence>MCKPATCDKCNKATWFGCGQHIPVAMNSVPREQWCTCKHPENSTTSRDYPPKQGTGIKV</sequence>
<reference evidence="3" key="2">
    <citation type="submission" date="2017-01" db="EMBL/GenBank/DDBJ databases">
        <authorList>
            <person name="Mah S.A."/>
            <person name="Swanson W.J."/>
            <person name="Moy G.W."/>
            <person name="Vacquier V.D."/>
        </authorList>
    </citation>
    <scope>NUCLEOTIDE SEQUENCE [LARGE SCALE GENOMIC DNA]</scope>
    <source>
        <strain evidence="3">129</strain>
    </source>
</reference>
<evidence type="ECO:0000313" key="4">
    <source>
        <dbReference type="Proteomes" id="UP000189274"/>
    </source>
</evidence>
<name>A0A1V2LVW4_PICKU</name>
<dbReference type="Proteomes" id="UP000189274">
    <property type="component" value="Unassembled WGS sequence"/>
</dbReference>
<protein>
    <submittedName>
        <fullName evidence="3">Uncharacterized protein</fullName>
    </submittedName>
</protein>
<accession>A0A1V2LVW4</accession>
<proteinExistence type="predicted"/>
<evidence type="ECO:0000313" key="2">
    <source>
        <dbReference type="EMBL" id="AWU78298.1"/>
    </source>
</evidence>
<dbReference type="Proteomes" id="UP000249293">
    <property type="component" value="Chromosome 5"/>
</dbReference>
<dbReference type="PANTHER" id="PTHR34724">
    <property type="entry name" value="OS12G0596101 PROTEIN"/>
    <property type="match status" value="1"/>
</dbReference>
<feature type="region of interest" description="Disordered" evidence="1">
    <location>
        <begin position="40"/>
        <end position="59"/>
    </location>
</feature>
<evidence type="ECO:0000313" key="5">
    <source>
        <dbReference type="Proteomes" id="UP000249293"/>
    </source>
</evidence>
<organism evidence="3 4">
    <name type="scientific">Pichia kudriavzevii</name>
    <name type="common">Yeast</name>
    <name type="synonym">Issatchenkia orientalis</name>
    <dbReference type="NCBI Taxonomy" id="4909"/>
    <lineage>
        <taxon>Eukaryota</taxon>
        <taxon>Fungi</taxon>
        <taxon>Dikarya</taxon>
        <taxon>Ascomycota</taxon>
        <taxon>Saccharomycotina</taxon>
        <taxon>Pichiomycetes</taxon>
        <taxon>Pichiales</taxon>
        <taxon>Pichiaceae</taxon>
        <taxon>Pichia</taxon>
    </lineage>
</organism>
<evidence type="ECO:0000313" key="3">
    <source>
        <dbReference type="EMBL" id="ONH77876.1"/>
    </source>
</evidence>